<evidence type="ECO:0000313" key="3">
    <source>
        <dbReference type="Proteomes" id="UP001408356"/>
    </source>
</evidence>
<dbReference type="InterPro" id="IPR006439">
    <property type="entry name" value="HAD-SF_hydro_IA"/>
</dbReference>
<evidence type="ECO:0000313" key="2">
    <source>
        <dbReference type="EMBL" id="KAK9415639.1"/>
    </source>
</evidence>
<dbReference type="Pfam" id="PF00702">
    <property type="entry name" value="Hydrolase"/>
    <property type="match status" value="1"/>
</dbReference>
<comment type="caution">
    <text evidence="2">The sequence shown here is derived from an EMBL/GenBank/DDBJ whole genome shotgun (WGS) entry which is preliminary data.</text>
</comment>
<dbReference type="NCBIfam" id="TIGR01493">
    <property type="entry name" value="HAD-SF-IA-v2"/>
    <property type="match status" value="1"/>
</dbReference>
<dbReference type="InterPro" id="IPR036412">
    <property type="entry name" value="HAD-like_sf"/>
</dbReference>
<organism evidence="2 3">
    <name type="scientific">Seiridium unicorne</name>
    <dbReference type="NCBI Taxonomy" id="138068"/>
    <lineage>
        <taxon>Eukaryota</taxon>
        <taxon>Fungi</taxon>
        <taxon>Dikarya</taxon>
        <taxon>Ascomycota</taxon>
        <taxon>Pezizomycotina</taxon>
        <taxon>Sordariomycetes</taxon>
        <taxon>Xylariomycetidae</taxon>
        <taxon>Amphisphaeriales</taxon>
        <taxon>Sporocadaceae</taxon>
        <taxon>Seiridium</taxon>
    </lineage>
</organism>
<dbReference type="Proteomes" id="UP001408356">
    <property type="component" value="Unassembled WGS sequence"/>
</dbReference>
<keyword evidence="3" id="KW-1185">Reference proteome</keyword>
<dbReference type="SFLD" id="SFLDS00003">
    <property type="entry name" value="Haloacid_Dehalogenase"/>
    <property type="match status" value="1"/>
</dbReference>
<dbReference type="InterPro" id="IPR023198">
    <property type="entry name" value="PGP-like_dom2"/>
</dbReference>
<keyword evidence="1" id="KW-0378">Hydrolase</keyword>
<reference evidence="2 3" key="1">
    <citation type="journal article" date="2024" name="J. Plant Pathol.">
        <title>Sequence and assembly of the genome of Seiridium unicorne, isolate CBS 538.82, causal agent of cypress canker disease.</title>
        <authorList>
            <person name="Scali E."/>
            <person name="Rocca G.D."/>
            <person name="Danti R."/>
            <person name="Garbelotto M."/>
            <person name="Barberini S."/>
            <person name="Baroncelli R."/>
            <person name="Emiliani G."/>
        </authorList>
    </citation>
    <scope>NUCLEOTIDE SEQUENCE [LARGE SCALE GENOMIC DNA]</scope>
    <source>
        <strain evidence="2 3">BM-138-508</strain>
    </source>
</reference>
<dbReference type="Gene3D" id="1.10.150.240">
    <property type="entry name" value="Putative phosphatase, domain 2"/>
    <property type="match status" value="1"/>
</dbReference>
<protein>
    <submittedName>
        <fullName evidence="2">Haloacid dehalogenase</fullName>
    </submittedName>
</protein>
<dbReference type="EMBL" id="JARVKF010000414">
    <property type="protein sequence ID" value="KAK9415639.1"/>
    <property type="molecule type" value="Genomic_DNA"/>
</dbReference>
<dbReference type="SUPFAM" id="SSF56784">
    <property type="entry name" value="HAD-like"/>
    <property type="match status" value="1"/>
</dbReference>
<dbReference type="PANTHER" id="PTHR43316:SF3">
    <property type="entry name" value="HALOACID DEHALOGENASE, TYPE II (AFU_ORTHOLOGUE AFUA_2G07750)-RELATED"/>
    <property type="match status" value="1"/>
</dbReference>
<dbReference type="InterPro" id="IPR023214">
    <property type="entry name" value="HAD_sf"/>
</dbReference>
<dbReference type="SFLD" id="SFLDG01129">
    <property type="entry name" value="C1.5:_HAD__Beta-PGM__Phosphata"/>
    <property type="match status" value="1"/>
</dbReference>
<accession>A0ABR2ULX4</accession>
<gene>
    <name evidence="2" type="ORF">SUNI508_10298</name>
</gene>
<dbReference type="PANTHER" id="PTHR43316">
    <property type="entry name" value="HYDROLASE, HALOACID DELAHOGENASE-RELATED"/>
    <property type="match status" value="1"/>
</dbReference>
<sequence>MGEIDPRLGGLPRFGETKILFFDVFGTVVDWRSSVTAELIKQGKEKGNSSNTPESLQQRIRELTKDDWANFAQQWRASYGKFTTSFVPGETEPKDIDTHHYDSLIELLQTWGIKGAFSDEEIRDLSLVWHRLSPWPDSSKGLALLNTKYQTSTLSNGNVELLRDLKDFGKLSFQHVVSSWEFEAYKPHPSVYLGAAQKNNFEPKECALVAAHLGDLRAAKNLGFRAIYVERPREEAFSADAVAEARHWVDMWIAENEEGFVEVAKKLDIS</sequence>
<name>A0ABR2ULX4_9PEZI</name>
<evidence type="ECO:0000256" key="1">
    <source>
        <dbReference type="ARBA" id="ARBA00022801"/>
    </source>
</evidence>
<dbReference type="Gene3D" id="3.40.50.1000">
    <property type="entry name" value="HAD superfamily/HAD-like"/>
    <property type="match status" value="1"/>
</dbReference>
<proteinExistence type="predicted"/>
<dbReference type="PRINTS" id="PR00413">
    <property type="entry name" value="HADHALOGNASE"/>
</dbReference>
<dbReference type="InterPro" id="IPR051540">
    <property type="entry name" value="S-2-haloacid_dehalogenase"/>
</dbReference>